<feature type="transmembrane region" description="Helical" evidence="9">
    <location>
        <begin position="15"/>
        <end position="36"/>
    </location>
</feature>
<dbReference type="InterPro" id="IPR007272">
    <property type="entry name" value="Sulf_transp_TsuA/YedE"/>
</dbReference>
<feature type="transmembrane region" description="Helical" evidence="9">
    <location>
        <begin position="321"/>
        <end position="344"/>
    </location>
</feature>
<comment type="subcellular location">
    <subcellularLocation>
        <location evidence="1">Cell inner membrane</location>
        <topology evidence="1">Multi-pass membrane protein</topology>
    </subcellularLocation>
</comment>
<dbReference type="PANTHER" id="PTHR30574:SF1">
    <property type="entry name" value="SULPHUR TRANSPORT DOMAIN-CONTAINING PROTEIN"/>
    <property type="match status" value="1"/>
</dbReference>
<evidence type="ECO:0000256" key="1">
    <source>
        <dbReference type="ARBA" id="ARBA00004429"/>
    </source>
</evidence>
<proteinExistence type="inferred from homology"/>
<feature type="transmembrane region" description="Helical" evidence="9">
    <location>
        <begin position="56"/>
        <end position="77"/>
    </location>
</feature>
<keyword evidence="5 9" id="KW-0812">Transmembrane</keyword>
<feature type="transmembrane region" description="Helical" evidence="9">
    <location>
        <begin position="89"/>
        <end position="108"/>
    </location>
</feature>
<evidence type="ECO:0000256" key="8">
    <source>
        <dbReference type="ARBA" id="ARBA00035655"/>
    </source>
</evidence>
<evidence type="ECO:0000256" key="5">
    <source>
        <dbReference type="ARBA" id="ARBA00022692"/>
    </source>
</evidence>
<comment type="similarity">
    <text evidence="8">Belongs to the TsuA/YedE (TC 9.B.102) family.</text>
</comment>
<dbReference type="EMBL" id="QAAA01000010">
    <property type="protein sequence ID" value="PTN01754.1"/>
    <property type="molecule type" value="Genomic_DNA"/>
</dbReference>
<feature type="transmembrane region" description="Helical" evidence="9">
    <location>
        <begin position="259"/>
        <end position="281"/>
    </location>
</feature>
<reference evidence="10 11" key="1">
    <citation type="submission" date="2018-04" db="EMBL/GenBank/DDBJ databases">
        <title>Genomic Encyclopedia of Archaeal and Bacterial Type Strains, Phase II (KMG-II): from individual species to whole genera.</title>
        <authorList>
            <person name="Goeker M."/>
        </authorList>
    </citation>
    <scope>NUCLEOTIDE SEQUENCE [LARGE SCALE GENOMIC DNA]</scope>
    <source>
        <strain evidence="10 11">DSM 18064</strain>
    </source>
</reference>
<evidence type="ECO:0000256" key="9">
    <source>
        <dbReference type="SAM" id="Phobius"/>
    </source>
</evidence>
<comment type="caution">
    <text evidence="10">The sequence shown here is derived from an EMBL/GenBank/DDBJ whole genome shotgun (WGS) entry which is preliminary data.</text>
</comment>
<keyword evidence="6 9" id="KW-1133">Transmembrane helix</keyword>
<dbReference type="PANTHER" id="PTHR30574">
    <property type="entry name" value="INNER MEMBRANE PROTEIN YEDE"/>
    <property type="match status" value="1"/>
</dbReference>
<name>A0A2T5BRD6_9RHOB</name>
<evidence type="ECO:0000256" key="6">
    <source>
        <dbReference type="ARBA" id="ARBA00022989"/>
    </source>
</evidence>
<dbReference type="AlphaFoldDB" id="A0A2T5BRD6"/>
<dbReference type="RefSeq" id="WP_107892731.1">
    <property type="nucleotide sequence ID" value="NZ_NHSI01000059.1"/>
</dbReference>
<feature type="transmembrane region" description="Helical" evidence="9">
    <location>
        <begin position="293"/>
        <end position="315"/>
    </location>
</feature>
<evidence type="ECO:0000256" key="4">
    <source>
        <dbReference type="ARBA" id="ARBA00022519"/>
    </source>
</evidence>
<keyword evidence="2" id="KW-0813">Transport</keyword>
<feature type="transmembrane region" description="Helical" evidence="9">
    <location>
        <begin position="115"/>
        <end position="136"/>
    </location>
</feature>
<sequence length="356" mass="36546">MDILPLVELYGEAPAAALFGLIAGAIFGVAAQRSAFCLRAATVEFARGKLGPRMSVWLLTFSTALVWVQAAELAGLMRGSEARMMAVTGSWSGAIIGGLLFGIGMVLARGCSGRLLVLAATGNLRSVVSGLIFAVVGQMSLHGWLSPLRDKLAALWITPGGKNLDLLGALGLPGGTGLALGLGLAIAALTLARMNRISARKLVFGAGVGFAVAAGWVLTFQLSQVAFEPVQIESITFTGPSANMLMFFLDRSAVLEFDIGLVVGVFLGAFLAALAGGDLRFQGFESEVNMRKAMIGAALMGFGGMLAGGCAIGAGVTGGSIFVATAWVALLCMWIGAVLTDLLIDQPASSGLGYRA</sequence>
<gene>
    <name evidence="10" type="ORF">C8N32_11035</name>
</gene>
<evidence type="ECO:0000256" key="2">
    <source>
        <dbReference type="ARBA" id="ARBA00022448"/>
    </source>
</evidence>
<dbReference type="Pfam" id="PF04143">
    <property type="entry name" value="Sulf_transp"/>
    <property type="match status" value="1"/>
</dbReference>
<protein>
    <submittedName>
        <fullName evidence="10">Sulfur transporter</fullName>
    </submittedName>
</protein>
<evidence type="ECO:0000256" key="3">
    <source>
        <dbReference type="ARBA" id="ARBA00022475"/>
    </source>
</evidence>
<keyword evidence="3" id="KW-1003">Cell membrane</keyword>
<keyword evidence="11" id="KW-1185">Reference proteome</keyword>
<feature type="transmembrane region" description="Helical" evidence="9">
    <location>
        <begin position="166"/>
        <end position="190"/>
    </location>
</feature>
<keyword evidence="7 9" id="KW-0472">Membrane</keyword>
<evidence type="ECO:0000313" key="10">
    <source>
        <dbReference type="EMBL" id="PTN01754.1"/>
    </source>
</evidence>
<feature type="transmembrane region" description="Helical" evidence="9">
    <location>
        <begin position="202"/>
        <end position="222"/>
    </location>
</feature>
<dbReference type="Proteomes" id="UP000243859">
    <property type="component" value="Unassembled WGS sequence"/>
</dbReference>
<dbReference type="GO" id="GO:0005886">
    <property type="term" value="C:plasma membrane"/>
    <property type="evidence" value="ECO:0007669"/>
    <property type="project" value="UniProtKB-SubCell"/>
</dbReference>
<keyword evidence="4" id="KW-0997">Cell inner membrane</keyword>
<organism evidence="10 11">
    <name type="scientific">Rhodovulum imhoffii</name>
    <dbReference type="NCBI Taxonomy" id="365340"/>
    <lineage>
        <taxon>Bacteria</taxon>
        <taxon>Pseudomonadati</taxon>
        <taxon>Pseudomonadota</taxon>
        <taxon>Alphaproteobacteria</taxon>
        <taxon>Rhodobacterales</taxon>
        <taxon>Paracoccaceae</taxon>
        <taxon>Rhodovulum</taxon>
    </lineage>
</organism>
<evidence type="ECO:0000313" key="11">
    <source>
        <dbReference type="Proteomes" id="UP000243859"/>
    </source>
</evidence>
<accession>A0A2T5BRD6</accession>
<dbReference type="OrthoDB" id="5342349at2"/>
<evidence type="ECO:0000256" key="7">
    <source>
        <dbReference type="ARBA" id="ARBA00023136"/>
    </source>
</evidence>